<protein>
    <submittedName>
        <fullName evidence="1">Uncharacterized protein</fullName>
    </submittedName>
</protein>
<gene>
    <name evidence="1" type="ORF">GCM10011409_46130</name>
</gene>
<sequence>MGNIISNINELIKNTGNLIELEESIRLFMYEVFASVLGEVFTRLNQVINENNRPWVGQ</sequence>
<dbReference type="EMBL" id="BMJD01000101">
    <property type="protein sequence ID" value="GGB63856.1"/>
    <property type="molecule type" value="Genomic_DNA"/>
</dbReference>
<proteinExistence type="predicted"/>
<reference evidence="1" key="2">
    <citation type="submission" date="2020-09" db="EMBL/GenBank/DDBJ databases">
        <authorList>
            <person name="Sun Q."/>
            <person name="Zhou Y."/>
        </authorList>
    </citation>
    <scope>NUCLEOTIDE SEQUENCE</scope>
    <source>
        <strain evidence="1">CGMCC 1.15454</strain>
    </source>
</reference>
<dbReference type="AlphaFoldDB" id="A0A9W5U226"/>
<accession>A0A9W5U226</accession>
<dbReference type="Proteomes" id="UP000621492">
    <property type="component" value="Unassembled WGS sequence"/>
</dbReference>
<comment type="caution">
    <text evidence="1">The sequence shown here is derived from an EMBL/GenBank/DDBJ whole genome shotgun (WGS) entry which is preliminary data.</text>
</comment>
<evidence type="ECO:0000313" key="1">
    <source>
        <dbReference type="EMBL" id="GGB63856.1"/>
    </source>
</evidence>
<reference evidence="1" key="1">
    <citation type="journal article" date="2014" name="Int. J. Syst. Evol. Microbiol.">
        <title>Complete genome sequence of Corynebacterium casei LMG S-19264T (=DSM 44701T), isolated from a smear-ripened cheese.</title>
        <authorList>
            <consortium name="US DOE Joint Genome Institute (JGI-PGF)"/>
            <person name="Walter F."/>
            <person name="Albersmeier A."/>
            <person name="Kalinowski J."/>
            <person name="Ruckert C."/>
        </authorList>
    </citation>
    <scope>NUCLEOTIDE SEQUENCE</scope>
    <source>
        <strain evidence="1">CGMCC 1.15454</strain>
    </source>
</reference>
<organism evidence="1 2">
    <name type="scientific">Lentibacillus populi</name>
    <dbReference type="NCBI Taxonomy" id="1827502"/>
    <lineage>
        <taxon>Bacteria</taxon>
        <taxon>Bacillati</taxon>
        <taxon>Bacillota</taxon>
        <taxon>Bacilli</taxon>
        <taxon>Bacillales</taxon>
        <taxon>Bacillaceae</taxon>
        <taxon>Lentibacillus</taxon>
    </lineage>
</organism>
<evidence type="ECO:0000313" key="2">
    <source>
        <dbReference type="Proteomes" id="UP000621492"/>
    </source>
</evidence>
<name>A0A9W5U226_9BACI</name>
<keyword evidence="2" id="KW-1185">Reference proteome</keyword>